<dbReference type="EMBL" id="CH473960">
    <property type="protein sequence ID" value="EDM16589.1"/>
    <property type="molecule type" value="Genomic_DNA"/>
</dbReference>
<evidence type="ECO:0000313" key="2">
    <source>
        <dbReference type="EMBL" id="EDM16589.1"/>
    </source>
</evidence>
<gene>
    <name evidence="2" type="ORF">rCG_48825</name>
</gene>
<feature type="compositionally biased region" description="Polar residues" evidence="1">
    <location>
        <begin position="13"/>
        <end position="29"/>
    </location>
</feature>
<reference evidence="2 3" key="1">
    <citation type="submission" date="2005-09" db="EMBL/GenBank/DDBJ databases">
        <authorList>
            <person name="Mural R.J."/>
            <person name="Li P.W."/>
            <person name="Adams M.D."/>
            <person name="Amanatides P.G."/>
            <person name="Baden-Tillson H."/>
            <person name="Barnstead M."/>
            <person name="Chin S.H."/>
            <person name="Dew I."/>
            <person name="Evans C.A."/>
            <person name="Ferriera S."/>
            <person name="Flanigan M."/>
            <person name="Fosler C."/>
            <person name="Glodek A."/>
            <person name="Gu Z."/>
            <person name="Holt R.A."/>
            <person name="Jennings D."/>
            <person name="Kraft C.L."/>
            <person name="Lu F."/>
            <person name="Nguyen T."/>
            <person name="Nusskern D.R."/>
            <person name="Pfannkoch C.M."/>
            <person name="Sitter C."/>
            <person name="Sutton G.G."/>
            <person name="Venter J.C."/>
            <person name="Wang Z."/>
            <person name="Woodage T."/>
            <person name="Zheng X.H."/>
            <person name="Zhong F."/>
        </authorList>
    </citation>
    <scope>NUCLEOTIDE SEQUENCE [LARGE SCALE GENOMIC DNA]</scope>
    <source>
        <strain>BN</strain>
        <strain evidence="3">Sprague-Dawley</strain>
    </source>
</reference>
<evidence type="ECO:0000256" key="1">
    <source>
        <dbReference type="SAM" id="MobiDB-lite"/>
    </source>
</evidence>
<evidence type="ECO:0000313" key="3">
    <source>
        <dbReference type="Proteomes" id="UP000234681"/>
    </source>
</evidence>
<feature type="compositionally biased region" description="Basic and acidic residues" evidence="1">
    <location>
        <begin position="1"/>
        <end position="12"/>
    </location>
</feature>
<dbReference type="Proteomes" id="UP000234681">
    <property type="component" value="Chromosome 7"/>
</dbReference>
<accession>A6IGV9</accession>
<organism evidence="2 3">
    <name type="scientific">Rattus norvegicus</name>
    <name type="common">Rat</name>
    <dbReference type="NCBI Taxonomy" id="10116"/>
    <lineage>
        <taxon>Eukaryota</taxon>
        <taxon>Metazoa</taxon>
        <taxon>Chordata</taxon>
        <taxon>Craniata</taxon>
        <taxon>Vertebrata</taxon>
        <taxon>Euteleostomi</taxon>
        <taxon>Mammalia</taxon>
        <taxon>Eutheria</taxon>
        <taxon>Euarchontoglires</taxon>
        <taxon>Glires</taxon>
        <taxon>Rodentia</taxon>
        <taxon>Myomorpha</taxon>
        <taxon>Muroidea</taxon>
        <taxon>Muridae</taxon>
        <taxon>Murinae</taxon>
        <taxon>Rattus</taxon>
    </lineage>
</organism>
<proteinExistence type="predicted"/>
<dbReference type="AlphaFoldDB" id="A6IGV9"/>
<sequence>MTLELSLRKTEKNPWNSQAPNHRNPMSQDSEGEGEERDVPWQLSPGNRSRQSFQISGHNLAGFFLMELEKEIL</sequence>
<feature type="region of interest" description="Disordered" evidence="1">
    <location>
        <begin position="1"/>
        <end position="52"/>
    </location>
</feature>
<protein>
    <submittedName>
        <fullName evidence="2">RCG48825</fullName>
    </submittedName>
</protein>
<name>A6IGV9_RAT</name>